<sequence length="407" mass="45647">MSKQRYLTLAFDDRETVKILPPTFTDAEAMAWAWVQPPPGASFHLRTPVEFASIQASRLVQGPYLYITSRIPTSLPKLRMGCVWKSSRMHLLPRRWLFPQSRSSEMPATFNLELTPGRTVALETFCDSGDLDMSRTQGGTLVDGNFWGVLKIVHKDDTHSMDFNGTKLTSHIPNDFFLDQRTISKLVVATKPTIARCTLTIVAPKEQSCELVVSLAPTWSFGMAYPVTEKQGNRKLKYFLRVRPEGYLEHFDSDIVVTSLYYEAMPDPSQGDLVSYITPANGYAMPTAQFVPHISKVLDDLGLSIGSRTSFINNAVASFGSHKNVAYRFMQPHRLSAAIDLQVMVDPCVFRRIFLMWRGVTDEEMLIFVGAGEKEAATKNWKAAIGLQEGPDMQSLRVIDTSIMECA</sequence>
<accession>A0A9P6E277</accession>
<dbReference type="EMBL" id="MU128911">
    <property type="protein sequence ID" value="KAF9520553.1"/>
    <property type="molecule type" value="Genomic_DNA"/>
</dbReference>
<proteinExistence type="predicted"/>
<organism evidence="1 2">
    <name type="scientific">Hydnum rufescens UP504</name>
    <dbReference type="NCBI Taxonomy" id="1448309"/>
    <lineage>
        <taxon>Eukaryota</taxon>
        <taxon>Fungi</taxon>
        <taxon>Dikarya</taxon>
        <taxon>Basidiomycota</taxon>
        <taxon>Agaricomycotina</taxon>
        <taxon>Agaricomycetes</taxon>
        <taxon>Cantharellales</taxon>
        <taxon>Hydnaceae</taxon>
        <taxon>Hydnum</taxon>
    </lineage>
</organism>
<reference evidence="1" key="1">
    <citation type="journal article" date="2020" name="Nat. Commun.">
        <title>Large-scale genome sequencing of mycorrhizal fungi provides insights into the early evolution of symbiotic traits.</title>
        <authorList>
            <person name="Miyauchi S."/>
            <person name="Kiss E."/>
            <person name="Kuo A."/>
            <person name="Drula E."/>
            <person name="Kohler A."/>
            <person name="Sanchez-Garcia M."/>
            <person name="Morin E."/>
            <person name="Andreopoulos B."/>
            <person name="Barry K.W."/>
            <person name="Bonito G."/>
            <person name="Buee M."/>
            <person name="Carver A."/>
            <person name="Chen C."/>
            <person name="Cichocki N."/>
            <person name="Clum A."/>
            <person name="Culley D."/>
            <person name="Crous P.W."/>
            <person name="Fauchery L."/>
            <person name="Girlanda M."/>
            <person name="Hayes R.D."/>
            <person name="Keri Z."/>
            <person name="LaButti K."/>
            <person name="Lipzen A."/>
            <person name="Lombard V."/>
            <person name="Magnuson J."/>
            <person name="Maillard F."/>
            <person name="Murat C."/>
            <person name="Nolan M."/>
            <person name="Ohm R.A."/>
            <person name="Pangilinan J."/>
            <person name="Pereira M.F."/>
            <person name="Perotto S."/>
            <person name="Peter M."/>
            <person name="Pfister S."/>
            <person name="Riley R."/>
            <person name="Sitrit Y."/>
            <person name="Stielow J.B."/>
            <person name="Szollosi G."/>
            <person name="Zifcakova L."/>
            <person name="Stursova M."/>
            <person name="Spatafora J.W."/>
            <person name="Tedersoo L."/>
            <person name="Vaario L.M."/>
            <person name="Yamada A."/>
            <person name="Yan M."/>
            <person name="Wang P."/>
            <person name="Xu J."/>
            <person name="Bruns T."/>
            <person name="Baldrian P."/>
            <person name="Vilgalys R."/>
            <person name="Dunand C."/>
            <person name="Henrissat B."/>
            <person name="Grigoriev I.V."/>
            <person name="Hibbett D."/>
            <person name="Nagy L.G."/>
            <person name="Martin F.M."/>
        </authorList>
    </citation>
    <scope>NUCLEOTIDE SEQUENCE</scope>
    <source>
        <strain evidence="1">UP504</strain>
    </source>
</reference>
<dbReference type="OrthoDB" id="3335814at2759"/>
<gene>
    <name evidence="1" type="ORF">BS47DRAFT_642174</name>
</gene>
<dbReference type="Proteomes" id="UP000886523">
    <property type="component" value="Unassembled WGS sequence"/>
</dbReference>
<evidence type="ECO:0000313" key="1">
    <source>
        <dbReference type="EMBL" id="KAF9520553.1"/>
    </source>
</evidence>
<dbReference type="AlphaFoldDB" id="A0A9P6E277"/>
<evidence type="ECO:0000313" key="2">
    <source>
        <dbReference type="Proteomes" id="UP000886523"/>
    </source>
</evidence>
<keyword evidence="2" id="KW-1185">Reference proteome</keyword>
<comment type="caution">
    <text evidence="1">The sequence shown here is derived from an EMBL/GenBank/DDBJ whole genome shotgun (WGS) entry which is preliminary data.</text>
</comment>
<protein>
    <submittedName>
        <fullName evidence="1">Uncharacterized protein</fullName>
    </submittedName>
</protein>
<name>A0A9P6E277_9AGAM</name>